<dbReference type="EMBL" id="PKUN01000021">
    <property type="protein sequence ID" value="PLX61125.1"/>
    <property type="molecule type" value="Genomic_DNA"/>
</dbReference>
<reference evidence="2 3" key="1">
    <citation type="submission" date="2017-11" db="EMBL/GenBank/DDBJ databases">
        <title>Genome-resolved metagenomics identifies genetic mobility, metabolic interactions, and unexpected diversity in perchlorate-reducing communities.</title>
        <authorList>
            <person name="Barnum T.P."/>
            <person name="Figueroa I.A."/>
            <person name="Carlstrom C.I."/>
            <person name="Lucas L.N."/>
            <person name="Engelbrektson A.L."/>
            <person name="Coates J.D."/>
        </authorList>
    </citation>
    <scope>NUCLEOTIDE SEQUENCE [LARGE SCALE GENOMIC DNA]</scope>
    <source>
        <strain evidence="2">BM301</strain>
    </source>
</reference>
<gene>
    <name evidence="2" type="ORF">C0630_12040</name>
</gene>
<sequence length="74" mass="8675">MYYFWVALLAVLLFFPVSNIIWVTSVRRLQRKLDRELTAEELRGQKNRARFISLPLVTLFSWFFNLSISGAAHG</sequence>
<keyword evidence="1" id="KW-0472">Membrane</keyword>
<proteinExistence type="predicted"/>
<feature type="transmembrane region" description="Helical" evidence="1">
    <location>
        <begin position="6"/>
        <end position="26"/>
    </location>
</feature>
<keyword evidence="1" id="KW-1133">Transmembrane helix</keyword>
<feature type="transmembrane region" description="Helical" evidence="1">
    <location>
        <begin position="51"/>
        <end position="72"/>
    </location>
</feature>
<evidence type="ECO:0000256" key="1">
    <source>
        <dbReference type="SAM" id="Phobius"/>
    </source>
</evidence>
<evidence type="ECO:0000313" key="3">
    <source>
        <dbReference type="Proteomes" id="UP000235015"/>
    </source>
</evidence>
<dbReference type="STRING" id="1111735.GCA_000428045_00712"/>
<comment type="caution">
    <text evidence="2">The sequence shown here is derived from an EMBL/GenBank/DDBJ whole genome shotgun (WGS) entry which is preliminary data.</text>
</comment>
<protein>
    <submittedName>
        <fullName evidence="2">Uncharacterized protein</fullName>
    </submittedName>
</protein>
<organism evidence="2 3">
    <name type="scientific">Sedimenticola selenatireducens</name>
    <dbReference type="NCBI Taxonomy" id="191960"/>
    <lineage>
        <taxon>Bacteria</taxon>
        <taxon>Pseudomonadati</taxon>
        <taxon>Pseudomonadota</taxon>
        <taxon>Gammaproteobacteria</taxon>
        <taxon>Chromatiales</taxon>
        <taxon>Sedimenticolaceae</taxon>
        <taxon>Sedimenticola</taxon>
    </lineage>
</organism>
<accession>A0A2N6CVB1</accession>
<evidence type="ECO:0000313" key="2">
    <source>
        <dbReference type="EMBL" id="PLX61125.1"/>
    </source>
</evidence>
<dbReference type="AlphaFoldDB" id="A0A2N6CVB1"/>
<name>A0A2N6CVB1_9GAMM</name>
<keyword evidence="1" id="KW-0812">Transmembrane</keyword>
<dbReference type="Proteomes" id="UP000235015">
    <property type="component" value="Unassembled WGS sequence"/>
</dbReference>